<dbReference type="InterPro" id="IPR036265">
    <property type="entry name" value="HIT-like_sf"/>
</dbReference>
<dbReference type="FunFam" id="3.30.428.10:FF:000006">
    <property type="entry name" value="m7GpppX diphosphatase"/>
    <property type="match status" value="1"/>
</dbReference>
<feature type="binding site" evidence="11">
    <location>
        <position position="108"/>
    </location>
    <ligand>
        <name>substrate</name>
    </ligand>
</feature>
<keyword evidence="5" id="KW-0378">Hydrolase</keyword>
<feature type="binding site" evidence="11">
    <location>
        <position position="78"/>
    </location>
    <ligand>
        <name>substrate</name>
    </ligand>
</feature>
<feature type="binding site" evidence="11">
    <location>
        <position position="110"/>
    </location>
    <ligand>
        <name>substrate</name>
    </ligand>
</feature>
<dbReference type="Gene3D" id="3.30.428.10">
    <property type="entry name" value="HIT-like"/>
    <property type="match status" value="1"/>
</dbReference>
<keyword evidence="6" id="KW-0539">Nucleus</keyword>
<protein>
    <recommendedName>
        <fullName evidence="4">m7GpppX diphosphatase</fullName>
        <ecNumber evidence="3">3.6.1.59</ecNumber>
    </recommendedName>
    <alternativeName>
        <fullName evidence="8">Decapping scavenger enzyme</fullName>
    </alternativeName>
    <alternativeName>
        <fullName evidence="7">Scavenger mRNA-decapping enzyme DcpS</fullName>
    </alternativeName>
</protein>
<comment type="caution">
    <text evidence="12">The sequence shown here is derived from an EMBL/GenBank/DDBJ whole genome shotgun (WGS) entry which is preliminary data.</text>
</comment>
<sequence length="248" mass="28542">MDGIQPTPDASELPVLDISTLSTFKFERVLSEMIWPATETLIKKYTAQERVMVRETEEAFKRIVVPYIESFDANKLDWLYAIIQGKKEVERVLYRDEDTNEGFLIVPDLKWDQTSMNALYLTVIVKTDTIRCLRDLTTAHLPMLRNVRAKVFETVQAKFGVAKNKLRLFVHYHPSYYHFHVHVVHIYHEALAGMMAGQAHLLDDLISLLELSPSPPEKSILARMTLTYALGVEHPLYACFLKAGEEFV</sequence>
<evidence type="ECO:0000256" key="10">
    <source>
        <dbReference type="PIRSR" id="PIRSR028973-1"/>
    </source>
</evidence>
<keyword evidence="13" id="KW-1185">Reference proteome</keyword>
<dbReference type="EMBL" id="JAKWFO010000006">
    <property type="protein sequence ID" value="KAI9634790.1"/>
    <property type="molecule type" value="Genomic_DNA"/>
</dbReference>
<dbReference type="GO" id="GO:0000340">
    <property type="term" value="F:RNA 7-methylguanosine cap binding"/>
    <property type="evidence" value="ECO:0007669"/>
    <property type="project" value="TreeGrafter"/>
</dbReference>
<dbReference type="SUPFAM" id="SSF54197">
    <property type="entry name" value="HIT-like"/>
    <property type="match status" value="1"/>
</dbReference>
<gene>
    <name evidence="12" type="ORF">MKK02DRAFT_34312</name>
</gene>
<dbReference type="InterPro" id="IPR008594">
    <property type="entry name" value="DcpS/DCS2"/>
</dbReference>
<reference evidence="12" key="1">
    <citation type="journal article" date="2022" name="G3 (Bethesda)">
        <title>High quality genome of the basidiomycete yeast Dioszegia hungarica PDD-24b-2 isolated from cloud water.</title>
        <authorList>
            <person name="Jarrige D."/>
            <person name="Haridas S."/>
            <person name="Bleykasten-Grosshans C."/>
            <person name="Joly M."/>
            <person name="Nadalig T."/>
            <person name="Sancelme M."/>
            <person name="Vuilleumier S."/>
            <person name="Grigoriev I.V."/>
            <person name="Amato P."/>
            <person name="Bringel F."/>
        </authorList>
    </citation>
    <scope>NUCLEOTIDE SEQUENCE</scope>
    <source>
        <strain evidence="12">PDD-24b-2</strain>
    </source>
</reference>
<evidence type="ECO:0000256" key="5">
    <source>
        <dbReference type="ARBA" id="ARBA00022801"/>
    </source>
</evidence>
<dbReference type="PIRSF" id="PIRSF028973">
    <property type="entry name" value="Scavenger_mRNA_decap_enz"/>
    <property type="match status" value="1"/>
</dbReference>
<dbReference type="GO" id="GO:0140932">
    <property type="term" value="F:5'-(N(7)-methyl 5'-triphosphoguanosine)-[mRNA] diphosphatase activity"/>
    <property type="evidence" value="ECO:0007669"/>
    <property type="project" value="UniProtKB-EC"/>
</dbReference>
<evidence type="ECO:0000313" key="13">
    <source>
        <dbReference type="Proteomes" id="UP001164286"/>
    </source>
</evidence>
<dbReference type="GO" id="GO:0000932">
    <property type="term" value="C:P-body"/>
    <property type="evidence" value="ECO:0007669"/>
    <property type="project" value="TreeGrafter"/>
</dbReference>
<feature type="active site" description="Nucleophile" evidence="10">
    <location>
        <position position="180"/>
    </location>
</feature>
<evidence type="ECO:0000313" key="12">
    <source>
        <dbReference type="EMBL" id="KAI9634790.1"/>
    </source>
</evidence>
<evidence type="ECO:0000256" key="2">
    <source>
        <dbReference type="ARBA" id="ARBA00010208"/>
    </source>
</evidence>
<name>A0AA38H6A6_9TREE</name>
<comment type="subcellular location">
    <subcellularLocation>
        <location evidence="1">Nucleus</location>
    </subcellularLocation>
</comment>
<evidence type="ECO:0000256" key="6">
    <source>
        <dbReference type="ARBA" id="ARBA00023242"/>
    </source>
</evidence>
<accession>A0AA38H6A6</accession>
<comment type="similarity">
    <text evidence="2">Belongs to the HIT family.</text>
</comment>
<dbReference type="GO" id="GO:0005634">
    <property type="term" value="C:nucleus"/>
    <property type="evidence" value="ECO:0007669"/>
    <property type="project" value="UniProtKB-SubCell"/>
</dbReference>
<organism evidence="12 13">
    <name type="scientific">Dioszegia hungarica</name>
    <dbReference type="NCBI Taxonomy" id="4972"/>
    <lineage>
        <taxon>Eukaryota</taxon>
        <taxon>Fungi</taxon>
        <taxon>Dikarya</taxon>
        <taxon>Basidiomycota</taxon>
        <taxon>Agaricomycotina</taxon>
        <taxon>Tremellomycetes</taxon>
        <taxon>Tremellales</taxon>
        <taxon>Bulleribasidiaceae</taxon>
        <taxon>Dioszegia</taxon>
    </lineage>
</organism>
<dbReference type="EC" id="3.6.1.59" evidence="3"/>
<proteinExistence type="inferred from homology"/>
<comment type="catalytic activity">
    <reaction evidence="9">
        <text>a 5'-end (N(7)-methyl 5'-triphosphoguanosine)-ribonucleoside in mRNA + H2O = N(7)-methyl-GMP + a 5'-end diphospho-ribonucleoside in mRNA + 2 H(+)</text>
        <dbReference type="Rhea" id="RHEA:65388"/>
        <dbReference type="Rhea" id="RHEA-COMP:17165"/>
        <dbReference type="Rhea" id="RHEA-COMP:17167"/>
        <dbReference type="ChEBI" id="CHEBI:15377"/>
        <dbReference type="ChEBI" id="CHEBI:15378"/>
        <dbReference type="ChEBI" id="CHEBI:58285"/>
        <dbReference type="ChEBI" id="CHEBI:156461"/>
        <dbReference type="ChEBI" id="CHEBI:167616"/>
        <dbReference type="EC" id="3.6.1.59"/>
    </reaction>
</comment>
<feature type="binding site" evidence="11">
    <location>
        <begin position="171"/>
        <end position="182"/>
    </location>
    <ligand>
        <name>substrate</name>
    </ligand>
</feature>
<dbReference type="Proteomes" id="UP001164286">
    <property type="component" value="Unassembled WGS sequence"/>
</dbReference>
<evidence type="ECO:0000256" key="7">
    <source>
        <dbReference type="ARBA" id="ARBA00029885"/>
    </source>
</evidence>
<evidence type="ECO:0000256" key="1">
    <source>
        <dbReference type="ARBA" id="ARBA00004123"/>
    </source>
</evidence>
<dbReference type="Pfam" id="PF11969">
    <property type="entry name" value="DcpS_C"/>
    <property type="match status" value="1"/>
</dbReference>
<feature type="binding site" evidence="11">
    <location>
        <position position="88"/>
    </location>
    <ligand>
        <name>substrate</name>
    </ligand>
</feature>
<evidence type="ECO:0000256" key="8">
    <source>
        <dbReference type="ARBA" id="ARBA00030609"/>
    </source>
</evidence>
<dbReference type="AlphaFoldDB" id="A0AA38H6A6"/>
<evidence type="ECO:0000256" key="11">
    <source>
        <dbReference type="PIRSR" id="PIRSR028973-2"/>
    </source>
</evidence>
<dbReference type="GeneID" id="77728110"/>
<dbReference type="PANTHER" id="PTHR12978:SF0">
    <property type="entry name" value="M7GPPPX DIPHOSPHATASE"/>
    <property type="match status" value="1"/>
</dbReference>
<evidence type="ECO:0000256" key="3">
    <source>
        <dbReference type="ARBA" id="ARBA00012520"/>
    </source>
</evidence>
<dbReference type="GO" id="GO:0000290">
    <property type="term" value="P:deadenylation-dependent decapping of nuclear-transcribed mRNA"/>
    <property type="evidence" value="ECO:0007669"/>
    <property type="project" value="InterPro"/>
</dbReference>
<dbReference type="PANTHER" id="PTHR12978">
    <property type="entry name" value="HISTIDINE TRIAD HIT PROTEIN MEMBER"/>
    <property type="match status" value="1"/>
</dbReference>
<evidence type="ECO:0000256" key="9">
    <source>
        <dbReference type="ARBA" id="ARBA00048222"/>
    </source>
</evidence>
<evidence type="ECO:0000256" key="4">
    <source>
        <dbReference type="ARBA" id="ARBA00015636"/>
    </source>
</evidence>
<dbReference type="RefSeq" id="XP_052944567.1">
    <property type="nucleotide sequence ID" value="XM_053088905.1"/>
</dbReference>